<feature type="region of interest" description="Disordered" evidence="1">
    <location>
        <begin position="462"/>
        <end position="595"/>
    </location>
</feature>
<dbReference type="AlphaFoldDB" id="A0A8H8NQL1"/>
<dbReference type="KEGG" id="rsx:RhiXN_04657"/>
<feature type="region of interest" description="Disordered" evidence="1">
    <location>
        <begin position="242"/>
        <end position="419"/>
    </location>
</feature>
<evidence type="ECO:0000313" key="3">
    <source>
        <dbReference type="Proteomes" id="UP000650533"/>
    </source>
</evidence>
<sequence length="595" mass="63733">MPKATKSKPTTQPSKPVLSSAEKAARRAHATEYKNAKASTVESTLKGPRYHDEDDEDGGDDEGDCAGEGEGEGGGEEDGNGEEEENENANAFVEFEAPKQPPYKSKCGQFIYIPNETGEYTKFSILERPQGKLKGLTTHMELDGRENKDLVKGIQSTVRSITLHVARNIKDCTYPKLAEEQRSFIMIQARNKYPYLARFRNNWVTKELIIRSLTNKRDHQARIKKAGGQAAWCDKLKAQREEKKLGKTNKSTGGRSDAKGKGKERSEPDPSEHANQAKGPSKGKQPDEEGGDKSDSEEEVISVPKPSSSKHKITRRIEDSEDEAGCDNEPTLASKPSSSKPGSNEVEAPKPATRPTTPAAAENGVNSTPILTSATSKRAAEDNGHHAQKKVRVRPVAESEEEAAVSEEPTPAPQPSILARAKAKAKAKAQAKAKAMAAAAAEAAAAEAAAAAAAAEVAAVDSDSELELELEPELEATTKAVETQLDCPTVSSTATFGTPTHITEHDTAPTQNPVIRIPTPCATSPHPPALPSDQVRNAILDSSVTQEPQPSTKKNTRAGRRAKQELIDNADSLLGTPVPAPPKRLTRGSAKGIRA</sequence>
<accession>A0A8H8NQL1</accession>
<protein>
    <submittedName>
        <fullName evidence="2">Uncharacterized protein</fullName>
    </submittedName>
</protein>
<evidence type="ECO:0000256" key="1">
    <source>
        <dbReference type="SAM" id="MobiDB-lite"/>
    </source>
</evidence>
<feature type="compositionally biased region" description="Basic and acidic residues" evidence="1">
    <location>
        <begin position="23"/>
        <end position="35"/>
    </location>
</feature>
<feature type="compositionally biased region" description="Acidic residues" evidence="1">
    <location>
        <begin position="462"/>
        <end position="474"/>
    </location>
</feature>
<feature type="compositionally biased region" description="Basic and acidic residues" evidence="1">
    <location>
        <begin position="256"/>
        <end position="272"/>
    </location>
</feature>
<feature type="compositionally biased region" description="Polar residues" evidence="1">
    <location>
        <begin position="540"/>
        <end position="553"/>
    </location>
</feature>
<dbReference type="GeneID" id="67026937"/>
<feature type="compositionally biased region" description="Basic and acidic residues" evidence="1">
    <location>
        <begin position="284"/>
        <end position="294"/>
    </location>
</feature>
<feature type="compositionally biased region" description="Polar residues" evidence="1">
    <location>
        <begin position="489"/>
        <end position="501"/>
    </location>
</feature>
<dbReference type="EMBL" id="CP059659">
    <property type="protein sequence ID" value="QRW16656.1"/>
    <property type="molecule type" value="Genomic_DNA"/>
</dbReference>
<dbReference type="RefSeq" id="XP_043176893.1">
    <property type="nucleotide sequence ID" value="XM_043324474.1"/>
</dbReference>
<gene>
    <name evidence="2" type="ORF">RhiXN_04657</name>
</gene>
<feature type="compositionally biased region" description="Low complexity" evidence="1">
    <location>
        <begin position="349"/>
        <end position="361"/>
    </location>
</feature>
<reference evidence="2" key="1">
    <citation type="submission" date="2020-05" db="EMBL/GenBank/DDBJ databases">
        <title>Evolutionary and genomic comparisons of hybrid uninucleate and nonhybrid Rhizoctonia fungi.</title>
        <authorList>
            <person name="Li C."/>
            <person name="Chen X."/>
        </authorList>
    </citation>
    <scope>NUCLEOTIDE SEQUENCE</scope>
    <source>
        <strain evidence="2">AG-1 IA</strain>
    </source>
</reference>
<feature type="compositionally biased region" description="Polar residues" evidence="1">
    <location>
        <begin position="364"/>
        <end position="376"/>
    </location>
</feature>
<name>A0A8H8NQL1_9AGAM</name>
<feature type="region of interest" description="Disordered" evidence="1">
    <location>
        <begin position="1"/>
        <end position="87"/>
    </location>
</feature>
<feature type="compositionally biased region" description="Acidic residues" evidence="1">
    <location>
        <begin position="53"/>
        <end position="87"/>
    </location>
</feature>
<evidence type="ECO:0000313" key="2">
    <source>
        <dbReference type="EMBL" id="QRW16656.1"/>
    </source>
</evidence>
<proteinExistence type="predicted"/>
<organism evidence="2 3">
    <name type="scientific">Rhizoctonia solani</name>
    <dbReference type="NCBI Taxonomy" id="456999"/>
    <lineage>
        <taxon>Eukaryota</taxon>
        <taxon>Fungi</taxon>
        <taxon>Dikarya</taxon>
        <taxon>Basidiomycota</taxon>
        <taxon>Agaricomycotina</taxon>
        <taxon>Agaricomycetes</taxon>
        <taxon>Cantharellales</taxon>
        <taxon>Ceratobasidiaceae</taxon>
        <taxon>Rhizoctonia</taxon>
    </lineage>
</organism>
<dbReference type="Proteomes" id="UP000650533">
    <property type="component" value="Chromosome 2"/>
</dbReference>